<dbReference type="Gene3D" id="1.10.3210.10">
    <property type="entry name" value="Hypothetical protein af1432"/>
    <property type="match status" value="1"/>
</dbReference>
<organism evidence="1 2">
    <name type="scientific">Gimesia algae</name>
    <dbReference type="NCBI Taxonomy" id="2527971"/>
    <lineage>
        <taxon>Bacteria</taxon>
        <taxon>Pseudomonadati</taxon>
        <taxon>Planctomycetota</taxon>
        <taxon>Planctomycetia</taxon>
        <taxon>Planctomycetales</taxon>
        <taxon>Planctomycetaceae</taxon>
        <taxon>Gimesia</taxon>
    </lineage>
</organism>
<evidence type="ECO:0008006" key="3">
    <source>
        <dbReference type="Google" id="ProtNLM"/>
    </source>
</evidence>
<accession>A0A517VME9</accession>
<reference evidence="1 2" key="1">
    <citation type="submission" date="2019-02" db="EMBL/GenBank/DDBJ databases">
        <title>Deep-cultivation of Planctomycetes and their phenomic and genomic characterization uncovers novel biology.</title>
        <authorList>
            <person name="Wiegand S."/>
            <person name="Jogler M."/>
            <person name="Boedeker C."/>
            <person name="Pinto D."/>
            <person name="Vollmers J."/>
            <person name="Rivas-Marin E."/>
            <person name="Kohn T."/>
            <person name="Peeters S.H."/>
            <person name="Heuer A."/>
            <person name="Rast P."/>
            <person name="Oberbeckmann S."/>
            <person name="Bunk B."/>
            <person name="Jeske O."/>
            <person name="Meyerdierks A."/>
            <person name="Storesund J.E."/>
            <person name="Kallscheuer N."/>
            <person name="Luecker S."/>
            <person name="Lage O.M."/>
            <person name="Pohl T."/>
            <person name="Merkel B.J."/>
            <person name="Hornburger P."/>
            <person name="Mueller R.-W."/>
            <person name="Bruemmer F."/>
            <person name="Labrenz M."/>
            <person name="Spormann A.M."/>
            <person name="Op den Camp H."/>
            <person name="Overmann J."/>
            <person name="Amann R."/>
            <person name="Jetten M.S.M."/>
            <person name="Mascher T."/>
            <person name="Medema M.H."/>
            <person name="Devos D.P."/>
            <person name="Kaster A.-K."/>
            <person name="Ovreas L."/>
            <person name="Rohde M."/>
            <person name="Galperin M.Y."/>
            <person name="Jogler C."/>
        </authorList>
    </citation>
    <scope>NUCLEOTIDE SEQUENCE [LARGE SCALE GENOMIC DNA]</scope>
    <source>
        <strain evidence="1 2">Pan161</strain>
    </source>
</reference>
<dbReference type="SUPFAM" id="SSF109604">
    <property type="entry name" value="HD-domain/PDEase-like"/>
    <property type="match status" value="1"/>
</dbReference>
<keyword evidence="2" id="KW-1185">Reference proteome</keyword>
<name>A0A517VME9_9PLAN</name>
<sequence>MTCITITNSGVEFNLTNIDSTQIDINDIAHHLSLINRFAGAMEVPYSVAQHSVIVSRIVHPRFALPALLHDAAEAYIGDISAPVKKLLLMHGVNHLAEYESVLLCLILEKYGVSHYLMRESANPVHTADMQVQATEFRDLFNPPHYLPSLPTPLDTTIRRIDPATAKRSFLIRFHELTEGRYDYDQDDEFYEEDEHFDEQI</sequence>
<dbReference type="RefSeq" id="WP_145232110.1">
    <property type="nucleotide sequence ID" value="NZ_CP036343.1"/>
</dbReference>
<protein>
    <recommendedName>
        <fullName evidence="3">HD domain-containing protein</fullName>
    </recommendedName>
</protein>
<dbReference type="Proteomes" id="UP000316855">
    <property type="component" value="Chromosome"/>
</dbReference>
<dbReference type="AlphaFoldDB" id="A0A517VME9"/>
<evidence type="ECO:0000313" key="2">
    <source>
        <dbReference type="Proteomes" id="UP000316855"/>
    </source>
</evidence>
<dbReference type="OrthoDB" id="1099791at2"/>
<evidence type="ECO:0000313" key="1">
    <source>
        <dbReference type="EMBL" id="QDT94188.1"/>
    </source>
</evidence>
<dbReference type="EMBL" id="CP036343">
    <property type="protein sequence ID" value="QDT94188.1"/>
    <property type="molecule type" value="Genomic_DNA"/>
</dbReference>
<gene>
    <name evidence="1" type="ORF">Pan161_58810</name>
</gene>
<dbReference type="KEGG" id="gax:Pan161_58810"/>
<proteinExistence type="predicted"/>